<dbReference type="AlphaFoldDB" id="A0A6M3L126"/>
<accession>A0A6M3L126</accession>
<sequence length="75" mass="8944">MKAKEFYKQKTKHDLKDNCGTRLTGKELFDLMQEYADSQKREILIDYNNWYCKLITGKISPFTESLVDEYLNQIT</sequence>
<proteinExistence type="predicted"/>
<dbReference type="EMBL" id="MT142710">
    <property type="protein sequence ID" value="QJA87492.1"/>
    <property type="molecule type" value="Genomic_DNA"/>
</dbReference>
<name>A0A6M3L126_9ZZZZ</name>
<evidence type="ECO:0000313" key="1">
    <source>
        <dbReference type="EMBL" id="QJA87492.1"/>
    </source>
</evidence>
<reference evidence="1" key="1">
    <citation type="submission" date="2020-03" db="EMBL/GenBank/DDBJ databases">
        <title>The deep terrestrial virosphere.</title>
        <authorList>
            <person name="Holmfeldt K."/>
            <person name="Nilsson E."/>
            <person name="Simone D."/>
            <person name="Lopez-Fernandez M."/>
            <person name="Wu X."/>
            <person name="de Brujin I."/>
            <person name="Lundin D."/>
            <person name="Andersson A."/>
            <person name="Bertilsson S."/>
            <person name="Dopson M."/>
        </authorList>
    </citation>
    <scope>NUCLEOTIDE SEQUENCE</scope>
    <source>
        <strain evidence="1">MM415B02984</strain>
    </source>
</reference>
<organism evidence="1">
    <name type="scientific">viral metagenome</name>
    <dbReference type="NCBI Taxonomy" id="1070528"/>
    <lineage>
        <taxon>unclassified sequences</taxon>
        <taxon>metagenomes</taxon>
        <taxon>organismal metagenomes</taxon>
    </lineage>
</organism>
<protein>
    <submittedName>
        <fullName evidence="1">Uncharacterized protein</fullName>
    </submittedName>
</protein>
<gene>
    <name evidence="1" type="ORF">MM415B02984_0009</name>
</gene>